<dbReference type="Proteomes" id="UP001497444">
    <property type="component" value="Chromosome 6"/>
</dbReference>
<name>A0ABP0XAM4_9BRYO</name>
<evidence type="ECO:0000313" key="3">
    <source>
        <dbReference type="Proteomes" id="UP001497444"/>
    </source>
</evidence>
<dbReference type="EMBL" id="OZ020101">
    <property type="protein sequence ID" value="CAK9275416.1"/>
    <property type="molecule type" value="Genomic_DNA"/>
</dbReference>
<gene>
    <name evidence="2" type="ORF">CSSPJE1EN1_LOCUS20894</name>
</gene>
<evidence type="ECO:0000256" key="1">
    <source>
        <dbReference type="SAM" id="MobiDB-lite"/>
    </source>
</evidence>
<proteinExistence type="predicted"/>
<dbReference type="PANTHER" id="PTHR37207">
    <property type="entry name" value="OS09G0446000 PROTEIN"/>
    <property type="match status" value="1"/>
</dbReference>
<feature type="region of interest" description="Disordered" evidence="1">
    <location>
        <begin position="28"/>
        <end position="50"/>
    </location>
</feature>
<reference evidence="2" key="1">
    <citation type="submission" date="2024-02" db="EMBL/GenBank/DDBJ databases">
        <authorList>
            <consortium name="ELIXIR-Norway"/>
            <consortium name="Elixir Norway"/>
        </authorList>
    </citation>
    <scope>NUCLEOTIDE SEQUENCE</scope>
</reference>
<keyword evidence="3" id="KW-1185">Reference proteome</keyword>
<dbReference type="PANTHER" id="PTHR37207:SF1">
    <property type="entry name" value="OS09G0446000 PROTEIN"/>
    <property type="match status" value="1"/>
</dbReference>
<organism evidence="2 3">
    <name type="scientific">Sphagnum jensenii</name>
    <dbReference type="NCBI Taxonomy" id="128206"/>
    <lineage>
        <taxon>Eukaryota</taxon>
        <taxon>Viridiplantae</taxon>
        <taxon>Streptophyta</taxon>
        <taxon>Embryophyta</taxon>
        <taxon>Bryophyta</taxon>
        <taxon>Sphagnophytina</taxon>
        <taxon>Sphagnopsida</taxon>
        <taxon>Sphagnales</taxon>
        <taxon>Sphagnaceae</taxon>
        <taxon>Sphagnum</taxon>
    </lineage>
</organism>
<protein>
    <submittedName>
        <fullName evidence="2">Uncharacterized protein</fullName>
    </submittedName>
</protein>
<accession>A0ABP0XAM4</accession>
<evidence type="ECO:0000313" key="2">
    <source>
        <dbReference type="EMBL" id="CAK9275416.1"/>
    </source>
</evidence>
<sequence length="72" mass="8178">METTGEEGSKQQKATGTGWEWKTDTQKWVESSGKPPFRIVPDDTKPTLRDPLSTADLIETEHILLRPPPFNR</sequence>